<dbReference type="OrthoDB" id="436496at2759"/>
<name>A0A7D8YKC3_9HELO</name>
<protein>
    <recommendedName>
        <fullName evidence="3">Oxidoreductase NAD-binding domain-containing protein 1</fullName>
    </recommendedName>
</protein>
<sequence>MQSLHNVLLERIEQVNDDIRLFRLVPADREKGLMKFLAGQWLDVHVPTIPKAGGFTITSPPSLLSSQEPYIELAIQNSPLNPPAAWLWRPSESILGSELQVRVGGSFTWPPANFQAKGRKLKRAVFVAGGVGINPLMSMLSQLVVNREAGDDLEVQFLYSTKDPGASNLSRILFLERVQQLYKALGDKSRLRLFLTQSKDKGMDSESQVAGEEMSILRRRIQEDDLLRALGPVDERSNTVCYICGVPGMTDAFVELAQKATGMDERNVFCEKWW</sequence>
<dbReference type="InterPro" id="IPR017938">
    <property type="entry name" value="Riboflavin_synthase-like_b-brl"/>
</dbReference>
<dbReference type="SUPFAM" id="SSF52343">
    <property type="entry name" value="Ferredoxin reductase-like, C-terminal NADP-linked domain"/>
    <property type="match status" value="1"/>
</dbReference>
<evidence type="ECO:0000313" key="5">
    <source>
        <dbReference type="EMBL" id="TVY48004.1"/>
    </source>
</evidence>
<accession>A0A7D8YKC3</accession>
<organism evidence="5 6">
    <name type="scientific">Lachnellula cervina</name>
    <dbReference type="NCBI Taxonomy" id="1316786"/>
    <lineage>
        <taxon>Eukaryota</taxon>
        <taxon>Fungi</taxon>
        <taxon>Dikarya</taxon>
        <taxon>Ascomycota</taxon>
        <taxon>Pezizomycotina</taxon>
        <taxon>Leotiomycetes</taxon>
        <taxon>Helotiales</taxon>
        <taxon>Lachnaceae</taxon>
        <taxon>Lachnellula</taxon>
    </lineage>
</organism>
<dbReference type="InterPro" id="IPR017927">
    <property type="entry name" value="FAD-bd_FR_type"/>
</dbReference>
<evidence type="ECO:0000256" key="1">
    <source>
        <dbReference type="ARBA" id="ARBA00023002"/>
    </source>
</evidence>
<keyword evidence="2" id="KW-0520">NAD</keyword>
<dbReference type="AlphaFoldDB" id="A0A7D8YKC3"/>
<dbReference type="InterPro" id="IPR039261">
    <property type="entry name" value="FNR_nucleotide-bd"/>
</dbReference>
<keyword evidence="1" id="KW-0560">Oxidoreductase</keyword>
<reference evidence="5 6" key="1">
    <citation type="submission" date="2018-05" db="EMBL/GenBank/DDBJ databases">
        <title>Whole genome sequencing for identification of molecular markers to develop diagnostic detection tools for the regulated plant pathogen Lachnellula willkommii.</title>
        <authorList>
            <person name="Giroux E."/>
            <person name="Bilodeau G."/>
        </authorList>
    </citation>
    <scope>NUCLEOTIDE SEQUENCE [LARGE SCALE GENOMIC DNA]</scope>
    <source>
        <strain evidence="5 6">CBS 625.97</strain>
    </source>
</reference>
<dbReference type="InterPro" id="IPR001433">
    <property type="entry name" value="OxRdtase_FAD/NAD-bd"/>
</dbReference>
<comment type="caution">
    <text evidence="5">The sequence shown here is derived from an EMBL/GenBank/DDBJ whole genome shotgun (WGS) entry which is preliminary data.</text>
</comment>
<evidence type="ECO:0000256" key="2">
    <source>
        <dbReference type="ARBA" id="ARBA00023027"/>
    </source>
</evidence>
<dbReference type="InterPro" id="IPR052128">
    <property type="entry name" value="Oxidoreductase_NAD-binding"/>
</dbReference>
<dbReference type="Pfam" id="PF00175">
    <property type="entry name" value="NAD_binding_1"/>
    <property type="match status" value="1"/>
</dbReference>
<dbReference type="EMBL" id="QGMG01001439">
    <property type="protein sequence ID" value="TVY48004.1"/>
    <property type="molecule type" value="Genomic_DNA"/>
</dbReference>
<dbReference type="PROSITE" id="PS51384">
    <property type="entry name" value="FAD_FR"/>
    <property type="match status" value="1"/>
</dbReference>
<dbReference type="Gene3D" id="3.40.50.80">
    <property type="entry name" value="Nucleotide-binding domain of ferredoxin-NADP reductase (FNR) module"/>
    <property type="match status" value="1"/>
</dbReference>
<evidence type="ECO:0000256" key="3">
    <source>
        <dbReference type="ARBA" id="ARBA00040516"/>
    </source>
</evidence>
<dbReference type="GO" id="GO:0016491">
    <property type="term" value="F:oxidoreductase activity"/>
    <property type="evidence" value="ECO:0007669"/>
    <property type="project" value="UniProtKB-KW"/>
</dbReference>
<evidence type="ECO:0000313" key="6">
    <source>
        <dbReference type="Proteomes" id="UP000481288"/>
    </source>
</evidence>
<dbReference type="Gene3D" id="2.40.30.10">
    <property type="entry name" value="Translation factors"/>
    <property type="match status" value="1"/>
</dbReference>
<proteinExistence type="predicted"/>
<dbReference type="SUPFAM" id="SSF63380">
    <property type="entry name" value="Riboflavin synthase domain-like"/>
    <property type="match status" value="1"/>
</dbReference>
<dbReference type="CDD" id="cd00322">
    <property type="entry name" value="FNR_like"/>
    <property type="match status" value="1"/>
</dbReference>
<evidence type="ECO:0000259" key="4">
    <source>
        <dbReference type="PROSITE" id="PS51384"/>
    </source>
</evidence>
<gene>
    <name evidence="5" type="primary">oxnad1</name>
    <name evidence="5" type="ORF">LCER1_G008235</name>
</gene>
<dbReference type="PANTHER" id="PTHR46505">
    <property type="entry name" value="OXIDOREDUCTASE NAD-BINDING DOMAIN-CONTAINING PROTEIN 1"/>
    <property type="match status" value="1"/>
</dbReference>
<feature type="domain" description="FAD-binding FR-type" evidence="4">
    <location>
        <begin position="2"/>
        <end position="112"/>
    </location>
</feature>
<dbReference type="GO" id="GO:0005739">
    <property type="term" value="C:mitochondrion"/>
    <property type="evidence" value="ECO:0007669"/>
    <property type="project" value="TreeGrafter"/>
</dbReference>
<keyword evidence="6" id="KW-1185">Reference proteome</keyword>
<dbReference type="Proteomes" id="UP000481288">
    <property type="component" value="Unassembled WGS sequence"/>
</dbReference>
<dbReference type="PANTHER" id="PTHR46505:SF1">
    <property type="entry name" value="OXIDOREDUCTASE NAD-BINDING DOMAIN-CONTAINING PROTEIN 1"/>
    <property type="match status" value="1"/>
</dbReference>